<dbReference type="VEuPathDB" id="FungiDB:YALI1_F16715g"/>
<accession>A0A1D8NN42</accession>
<protein>
    <submittedName>
        <fullName evidence="2">Uncharacterized protein</fullName>
    </submittedName>
</protein>
<organism evidence="2 3">
    <name type="scientific">Yarrowia lipolytica</name>
    <name type="common">Candida lipolytica</name>
    <dbReference type="NCBI Taxonomy" id="4952"/>
    <lineage>
        <taxon>Eukaryota</taxon>
        <taxon>Fungi</taxon>
        <taxon>Dikarya</taxon>
        <taxon>Ascomycota</taxon>
        <taxon>Saccharomycotina</taxon>
        <taxon>Dipodascomycetes</taxon>
        <taxon>Dipodascales</taxon>
        <taxon>Dipodascales incertae sedis</taxon>
        <taxon>Yarrowia</taxon>
    </lineage>
</organism>
<dbReference type="RefSeq" id="XP_068139471.1">
    <property type="nucleotide sequence ID" value="XM_068283370.1"/>
</dbReference>
<reference evidence="2 3" key="1">
    <citation type="journal article" date="2016" name="PLoS ONE">
        <title>Sequence Assembly of Yarrowia lipolytica Strain W29/CLIB89 Shows Transposable Element Diversity.</title>
        <authorList>
            <person name="Magnan C."/>
            <person name="Yu J."/>
            <person name="Chang I."/>
            <person name="Jahn E."/>
            <person name="Kanomata Y."/>
            <person name="Wu J."/>
            <person name="Zeller M."/>
            <person name="Oakes M."/>
            <person name="Baldi P."/>
            <person name="Sandmeyer S."/>
        </authorList>
    </citation>
    <scope>NUCLEOTIDE SEQUENCE [LARGE SCALE GENOMIC DNA]</scope>
    <source>
        <strain evidence="3">CLIB89(W29)</strain>
    </source>
</reference>
<evidence type="ECO:0000256" key="1">
    <source>
        <dbReference type="SAM" id="MobiDB-lite"/>
    </source>
</evidence>
<evidence type="ECO:0000313" key="2">
    <source>
        <dbReference type="EMBL" id="AOW07074.1"/>
    </source>
</evidence>
<feature type="region of interest" description="Disordered" evidence="1">
    <location>
        <begin position="1"/>
        <end position="46"/>
    </location>
</feature>
<gene>
    <name evidence="2" type="ORF">YALI1_F16715g</name>
</gene>
<name>A0A1D8NN42_YARLL</name>
<dbReference type="AlphaFoldDB" id="A0A1D8NN42"/>
<dbReference type="Proteomes" id="UP000182444">
    <property type="component" value="Chromosome 1F"/>
</dbReference>
<evidence type="ECO:0000313" key="3">
    <source>
        <dbReference type="Proteomes" id="UP000182444"/>
    </source>
</evidence>
<dbReference type="GeneID" id="94583954"/>
<sequence>MIRWGQRNAIGGRSRAKKSPPSHKNTDYSPPSSSSPPHKLPDLEHDKNSTLVPFVGVLQWLIKAQKNTKKHKKHKKSTKKQMGLSVEFVLVESARISALDRSRFKSSKYEIGIPRKPWRLATRRRMLGHVKTTAGI</sequence>
<proteinExistence type="predicted"/>
<dbReference type="EMBL" id="CP017558">
    <property type="protein sequence ID" value="AOW07074.1"/>
    <property type="molecule type" value="Genomic_DNA"/>
</dbReference>